<feature type="domain" description="Radical SAM core" evidence="5">
    <location>
        <begin position="1"/>
        <end position="215"/>
    </location>
</feature>
<evidence type="ECO:0000313" key="6">
    <source>
        <dbReference type="EMBL" id="GAA2583585.1"/>
    </source>
</evidence>
<organism evidence="6 7">
    <name type="scientific">Actinomadura fulvescens</name>
    <dbReference type="NCBI Taxonomy" id="46160"/>
    <lineage>
        <taxon>Bacteria</taxon>
        <taxon>Bacillati</taxon>
        <taxon>Actinomycetota</taxon>
        <taxon>Actinomycetes</taxon>
        <taxon>Streptosporangiales</taxon>
        <taxon>Thermomonosporaceae</taxon>
        <taxon>Actinomadura</taxon>
    </lineage>
</organism>
<gene>
    <name evidence="6" type="primary">grrM</name>
    <name evidence="6" type="ORF">GCM10010411_15340</name>
</gene>
<evidence type="ECO:0000256" key="2">
    <source>
        <dbReference type="ARBA" id="ARBA00022723"/>
    </source>
</evidence>
<dbReference type="EMBL" id="BAAATD010000002">
    <property type="protein sequence ID" value="GAA2583585.1"/>
    <property type="molecule type" value="Genomic_DNA"/>
</dbReference>
<evidence type="ECO:0000256" key="3">
    <source>
        <dbReference type="ARBA" id="ARBA00023004"/>
    </source>
</evidence>
<comment type="caution">
    <text evidence="6">The sequence shown here is derived from an EMBL/GenBank/DDBJ whole genome shotgun (WGS) entry which is preliminary data.</text>
</comment>
<dbReference type="NCBIfam" id="NF041718">
    <property type="entry name" value="rSAM_phane_AMC"/>
    <property type="match status" value="1"/>
</dbReference>
<dbReference type="Pfam" id="PF04055">
    <property type="entry name" value="Radical_SAM"/>
    <property type="match status" value="1"/>
</dbReference>
<dbReference type="PROSITE" id="PS51918">
    <property type="entry name" value="RADICAL_SAM"/>
    <property type="match status" value="1"/>
</dbReference>
<dbReference type="SFLD" id="SFLDG01067">
    <property type="entry name" value="SPASM/twitch_domain_containing"/>
    <property type="match status" value="1"/>
</dbReference>
<dbReference type="InterPro" id="IPR007197">
    <property type="entry name" value="rSAM"/>
</dbReference>
<dbReference type="InterPro" id="IPR023867">
    <property type="entry name" value="Sulphatase_maturase_rSAM"/>
</dbReference>
<proteinExistence type="predicted"/>
<reference evidence="7" key="1">
    <citation type="journal article" date="2019" name="Int. J. Syst. Evol. Microbiol.">
        <title>The Global Catalogue of Microorganisms (GCM) 10K type strain sequencing project: providing services to taxonomists for standard genome sequencing and annotation.</title>
        <authorList>
            <consortium name="The Broad Institute Genomics Platform"/>
            <consortium name="The Broad Institute Genome Sequencing Center for Infectious Disease"/>
            <person name="Wu L."/>
            <person name="Ma J."/>
        </authorList>
    </citation>
    <scope>NUCLEOTIDE SEQUENCE [LARGE SCALE GENOMIC DNA]</scope>
    <source>
        <strain evidence="7">JCM 6833</strain>
    </source>
</reference>
<dbReference type="Proteomes" id="UP001501509">
    <property type="component" value="Unassembled WGS sequence"/>
</dbReference>
<dbReference type="InterPro" id="IPR013785">
    <property type="entry name" value="Aldolase_TIM"/>
</dbReference>
<evidence type="ECO:0000256" key="1">
    <source>
        <dbReference type="ARBA" id="ARBA00022691"/>
    </source>
</evidence>
<dbReference type="SFLD" id="SFLDG01072">
    <property type="entry name" value="dehydrogenase_like"/>
    <property type="match status" value="1"/>
</dbReference>
<dbReference type="SFLD" id="SFLDG01386">
    <property type="entry name" value="main_SPASM_domain-containing"/>
    <property type="match status" value="1"/>
</dbReference>
<keyword evidence="3" id="KW-0408">Iron</keyword>
<evidence type="ECO:0000313" key="7">
    <source>
        <dbReference type="Proteomes" id="UP001501509"/>
    </source>
</evidence>
<dbReference type="InterPro" id="IPR058240">
    <property type="entry name" value="rSAM_sf"/>
</dbReference>
<dbReference type="PANTHER" id="PTHR43273:SF8">
    <property type="entry name" value="RADICAL SAM DOMAIN PROTEIN"/>
    <property type="match status" value="1"/>
</dbReference>
<keyword evidence="7" id="KW-1185">Reference proteome</keyword>
<keyword evidence="1" id="KW-0949">S-adenosyl-L-methionine</keyword>
<dbReference type="SFLD" id="SFLDS00029">
    <property type="entry name" value="Radical_SAM"/>
    <property type="match status" value="1"/>
</dbReference>
<dbReference type="CDD" id="cd01335">
    <property type="entry name" value="Radical_SAM"/>
    <property type="match status" value="1"/>
</dbReference>
<dbReference type="PANTHER" id="PTHR43273">
    <property type="entry name" value="ANAEROBIC SULFATASE-MATURATING ENZYME HOMOLOG ASLB-RELATED"/>
    <property type="match status" value="1"/>
</dbReference>
<protein>
    <submittedName>
        <fullName evidence="6">GRRM system radical SAM/SPASM domain protein</fullName>
    </submittedName>
</protein>
<evidence type="ECO:0000256" key="4">
    <source>
        <dbReference type="ARBA" id="ARBA00023014"/>
    </source>
</evidence>
<keyword evidence="4" id="KW-0411">Iron-sulfur</keyword>
<dbReference type="Gene3D" id="3.20.20.70">
    <property type="entry name" value="Aldolase class I"/>
    <property type="match status" value="1"/>
</dbReference>
<keyword evidence="2" id="KW-0479">Metal-binding</keyword>
<accession>A0ABP6BRJ6</accession>
<name>A0ABP6BRJ6_9ACTN</name>
<sequence length="387" mass="42768">MLQNTSLCNLDCAYCYLPDRHTRRDMPPAVARAVAQSIGAQAGAWPVEVAWHAGEPLTMQPSGFRELLDEFEHLRQSGMVAHRVQTNATTIDPYWCDLLNAYDVTVGVSVDGPAWANENRRDRSGRPTHERTMHGIATLREAGVRVSAICVVCPENAGSPGELVDFFDGLGLRWVNFNLEEREAANLNRTGLSMAAAIDFWRGVIRKKLAGSGLRVRQLESLLGYLAAARFGRKRPWAAAQREPVPSVSWKGDVVLLSPELVDVAAPQYENFIVGNVLRQSLPQILAAAGRVRYVAEFVEGLNACREQCSFFAFCRGAQAGNRYFEHGTFAATETDHCRNTRQALVVALASEVGCSDWPDPLGHLERSRSEALEELMMSALNDLQRT</sequence>
<dbReference type="SUPFAM" id="SSF102114">
    <property type="entry name" value="Radical SAM enzymes"/>
    <property type="match status" value="1"/>
</dbReference>
<evidence type="ECO:0000259" key="5">
    <source>
        <dbReference type="PROSITE" id="PS51918"/>
    </source>
</evidence>